<accession>A0ABV2Q891</accession>
<keyword evidence="3" id="KW-0675">Receptor</keyword>
<dbReference type="PANTHER" id="PTHR42928">
    <property type="entry name" value="TRICARBOXYLATE-BINDING PROTEIN"/>
    <property type="match status" value="1"/>
</dbReference>
<evidence type="ECO:0000313" key="4">
    <source>
        <dbReference type="Proteomes" id="UP001549320"/>
    </source>
</evidence>
<dbReference type="EMBL" id="JBEPSH010000004">
    <property type="protein sequence ID" value="MET4577251.1"/>
    <property type="molecule type" value="Genomic_DNA"/>
</dbReference>
<gene>
    <name evidence="3" type="ORF">ABIE13_002362</name>
</gene>
<dbReference type="Pfam" id="PF03401">
    <property type="entry name" value="TctC"/>
    <property type="match status" value="1"/>
</dbReference>
<sequence length="326" mass="34214">MLSTRRAFAISLAALAAGISLQAHAQTYPTPGKPIRIVVPFSPGGQAEVIGRRLGTHLSESMGVPVIIDTKPGANTGIGALEVQRAAPDGYTLLLTNILTHVQNPLLRPKLSYDASKFTPIFQIVGSGVVLIANSAQPFNNVQELVAYGKANPGKLSYASIGTGSTAHLLGELFSQKTGINMTHVPYKGSAQAGQDLIGGQVPIMFDGFGTAISAISTKQVKPIGVASHTRNAAMPDVPTITEQGVSGIESEGYIGIFGPAGMPAEVVTRLNNEFQKTLAIDSVDKFLRGTGNTPAGGSAEKFSQKISDEMKIWSPVVKRLNLVLE</sequence>
<evidence type="ECO:0000313" key="3">
    <source>
        <dbReference type="EMBL" id="MET4577251.1"/>
    </source>
</evidence>
<dbReference type="PIRSF" id="PIRSF017082">
    <property type="entry name" value="YflP"/>
    <property type="match status" value="1"/>
</dbReference>
<dbReference type="Gene3D" id="3.40.190.10">
    <property type="entry name" value="Periplasmic binding protein-like II"/>
    <property type="match status" value="1"/>
</dbReference>
<name>A0ABV2Q891_9BURK</name>
<dbReference type="PANTHER" id="PTHR42928:SF5">
    <property type="entry name" value="BLR1237 PROTEIN"/>
    <property type="match status" value="1"/>
</dbReference>
<dbReference type="SUPFAM" id="SSF53850">
    <property type="entry name" value="Periplasmic binding protein-like II"/>
    <property type="match status" value="1"/>
</dbReference>
<comment type="similarity">
    <text evidence="1">Belongs to the UPF0065 (bug) family.</text>
</comment>
<organism evidence="3 4">
    <name type="scientific">Ottowia thiooxydans</name>
    <dbReference type="NCBI Taxonomy" id="219182"/>
    <lineage>
        <taxon>Bacteria</taxon>
        <taxon>Pseudomonadati</taxon>
        <taxon>Pseudomonadota</taxon>
        <taxon>Betaproteobacteria</taxon>
        <taxon>Burkholderiales</taxon>
        <taxon>Comamonadaceae</taxon>
        <taxon>Ottowia</taxon>
    </lineage>
</organism>
<dbReference type="Gene3D" id="3.40.190.150">
    <property type="entry name" value="Bordetella uptake gene, domain 1"/>
    <property type="match status" value="1"/>
</dbReference>
<dbReference type="CDD" id="cd07012">
    <property type="entry name" value="PBP2_Bug_TTT"/>
    <property type="match status" value="1"/>
</dbReference>
<evidence type="ECO:0000256" key="1">
    <source>
        <dbReference type="ARBA" id="ARBA00006987"/>
    </source>
</evidence>
<feature type="signal peptide" evidence="2">
    <location>
        <begin position="1"/>
        <end position="25"/>
    </location>
</feature>
<dbReference type="RefSeq" id="WP_354443465.1">
    <property type="nucleotide sequence ID" value="NZ_JBEPSH010000004.1"/>
</dbReference>
<proteinExistence type="inferred from homology"/>
<dbReference type="InterPro" id="IPR005064">
    <property type="entry name" value="BUG"/>
</dbReference>
<dbReference type="InterPro" id="IPR042100">
    <property type="entry name" value="Bug_dom1"/>
</dbReference>
<keyword evidence="4" id="KW-1185">Reference proteome</keyword>
<dbReference type="Proteomes" id="UP001549320">
    <property type="component" value="Unassembled WGS sequence"/>
</dbReference>
<comment type="caution">
    <text evidence="3">The sequence shown here is derived from an EMBL/GenBank/DDBJ whole genome shotgun (WGS) entry which is preliminary data.</text>
</comment>
<reference evidence="3 4" key="1">
    <citation type="submission" date="2024-06" db="EMBL/GenBank/DDBJ databases">
        <title>Sorghum-associated microbial communities from plants grown in Nebraska, USA.</title>
        <authorList>
            <person name="Schachtman D."/>
        </authorList>
    </citation>
    <scope>NUCLEOTIDE SEQUENCE [LARGE SCALE GENOMIC DNA]</scope>
    <source>
        <strain evidence="3 4">2709</strain>
    </source>
</reference>
<protein>
    <submittedName>
        <fullName evidence="3">Tripartite-type tricarboxylate transporter receptor subunit TctC</fullName>
    </submittedName>
</protein>
<keyword evidence="2" id="KW-0732">Signal</keyword>
<evidence type="ECO:0000256" key="2">
    <source>
        <dbReference type="SAM" id="SignalP"/>
    </source>
</evidence>
<feature type="chain" id="PRO_5046671524" evidence="2">
    <location>
        <begin position="26"/>
        <end position="326"/>
    </location>
</feature>